<evidence type="ECO:0000313" key="1">
    <source>
        <dbReference type="EMBL" id="MPL90645.1"/>
    </source>
</evidence>
<sequence>MPYHKAGITNSYNNIVCDCKCCTTDFEKLDFMSVISKFAINNVADEIF</sequence>
<proteinExistence type="predicted"/>
<dbReference type="EMBL" id="VSSQ01000309">
    <property type="protein sequence ID" value="MPL90645.1"/>
    <property type="molecule type" value="Genomic_DNA"/>
</dbReference>
<organism evidence="1">
    <name type="scientific">bioreactor metagenome</name>
    <dbReference type="NCBI Taxonomy" id="1076179"/>
    <lineage>
        <taxon>unclassified sequences</taxon>
        <taxon>metagenomes</taxon>
        <taxon>ecological metagenomes</taxon>
    </lineage>
</organism>
<protein>
    <submittedName>
        <fullName evidence="1">Uncharacterized protein</fullName>
    </submittedName>
</protein>
<comment type="caution">
    <text evidence="1">The sequence shown here is derived from an EMBL/GenBank/DDBJ whole genome shotgun (WGS) entry which is preliminary data.</text>
</comment>
<gene>
    <name evidence="1" type="ORF">SDC9_36699</name>
</gene>
<accession>A0A644VHF2</accession>
<name>A0A644VHF2_9ZZZZ</name>
<reference evidence="1" key="1">
    <citation type="submission" date="2019-08" db="EMBL/GenBank/DDBJ databases">
        <authorList>
            <person name="Kucharzyk K."/>
            <person name="Murdoch R.W."/>
            <person name="Higgins S."/>
            <person name="Loffler F."/>
        </authorList>
    </citation>
    <scope>NUCLEOTIDE SEQUENCE</scope>
</reference>
<dbReference type="AlphaFoldDB" id="A0A644VHF2"/>